<dbReference type="EC" id="2.7.2.1" evidence="6"/>
<evidence type="ECO:0000256" key="7">
    <source>
        <dbReference type="RuleBase" id="RU003835"/>
    </source>
</evidence>
<gene>
    <name evidence="6" type="primary">ackA</name>
    <name evidence="8" type="ORF">EGI31_17695</name>
</gene>
<comment type="subunit">
    <text evidence="6">Homodimer.</text>
</comment>
<evidence type="ECO:0000256" key="1">
    <source>
        <dbReference type="ARBA" id="ARBA00008748"/>
    </source>
</evidence>
<comment type="pathway">
    <text evidence="6">Metabolic intermediate biosynthesis; acetyl-CoA biosynthesis; acetyl-CoA from acetate: step 1/2.</text>
</comment>
<evidence type="ECO:0000256" key="2">
    <source>
        <dbReference type="ARBA" id="ARBA00022679"/>
    </source>
</evidence>
<evidence type="ECO:0000256" key="3">
    <source>
        <dbReference type="ARBA" id="ARBA00022741"/>
    </source>
</evidence>
<evidence type="ECO:0000313" key="8">
    <source>
        <dbReference type="EMBL" id="MCP9764776.1"/>
    </source>
</evidence>
<feature type="binding site" evidence="6">
    <location>
        <position position="382"/>
    </location>
    <ligand>
        <name>Mg(2+)</name>
        <dbReference type="ChEBI" id="CHEBI:18420"/>
    </ligand>
</feature>
<keyword evidence="4 6" id="KW-0418">Kinase</keyword>
<dbReference type="Gene3D" id="3.30.420.40">
    <property type="match status" value="2"/>
</dbReference>
<feature type="binding site" evidence="6">
    <location>
        <position position="8"/>
    </location>
    <ligand>
        <name>Mg(2+)</name>
        <dbReference type="ChEBI" id="CHEBI:18420"/>
    </ligand>
</feature>
<dbReference type="PANTHER" id="PTHR21060">
    <property type="entry name" value="ACETATE KINASE"/>
    <property type="match status" value="1"/>
</dbReference>
<dbReference type="PIRSF" id="PIRSF000722">
    <property type="entry name" value="Acetate_prop_kin"/>
    <property type="match status" value="1"/>
</dbReference>
<dbReference type="InterPro" id="IPR004372">
    <property type="entry name" value="Ac/propionate_kinase"/>
</dbReference>
<comment type="similarity">
    <text evidence="1 6 7">Belongs to the acetokinase family.</text>
</comment>
<organism evidence="8 9">
    <name type="scientific">Lacihabitans soyangensis</name>
    <dbReference type="NCBI Taxonomy" id="869394"/>
    <lineage>
        <taxon>Bacteria</taxon>
        <taxon>Pseudomonadati</taxon>
        <taxon>Bacteroidota</taxon>
        <taxon>Cytophagia</taxon>
        <taxon>Cytophagales</taxon>
        <taxon>Leadbetterellaceae</taxon>
        <taxon>Lacihabitans</taxon>
    </lineage>
</organism>
<dbReference type="InterPro" id="IPR043129">
    <property type="entry name" value="ATPase_NBD"/>
</dbReference>
<dbReference type="HAMAP" id="MF_00020">
    <property type="entry name" value="Acetate_kinase"/>
    <property type="match status" value="1"/>
</dbReference>
<dbReference type="AlphaFoldDB" id="A0AAE3H6A3"/>
<sequence length="395" mass="43370">MKKILVINSGSSSLKFQLISMPAETILASGLVERIGMEDAKYSFESLKNKDTRVLKIKDHHQALELAAVFLLDIGSGVISSPKEIDAIGHRVVHGGKHFSDTTLITKEIKEKIHQLASLAPLHNPPNLVGIEVAEKIFPDAKQVAVFDTAFHQSIPEKAHRYAIPNELYEKEHIRLYGFHGTSHKYVSEKALTYLNNPNAKIVVLHLGNGCSATAINAGKSVDHSLGFGPLTGLVMGTRSGDIDPAIILYLMETKGYSYQEISNLLNKKSGMLGLTGFSDMREIQKGHEEGNPDCTIALEMNAYRIKKYIGAYAAAMNGLDALVFTAGIGENSSILREMVCSEMDFLGIELNPKKNNSKEKGIREIQTEGSRAKILIVPTNEELEIAKQSFKLIN</sequence>
<keyword evidence="3 6" id="KW-0547">Nucleotide-binding</keyword>
<dbReference type="CDD" id="cd24010">
    <property type="entry name" value="ASKHA_NBD_AcK_PK"/>
    <property type="match status" value="1"/>
</dbReference>
<feature type="binding site" evidence="6">
    <location>
        <begin position="206"/>
        <end position="210"/>
    </location>
    <ligand>
        <name>ATP</name>
        <dbReference type="ChEBI" id="CHEBI:30616"/>
    </ligand>
</feature>
<keyword evidence="2 6" id="KW-0808">Transferase</keyword>
<dbReference type="PROSITE" id="PS01075">
    <property type="entry name" value="ACETATE_KINASE_1"/>
    <property type="match status" value="1"/>
</dbReference>
<evidence type="ECO:0000256" key="6">
    <source>
        <dbReference type="HAMAP-Rule" id="MF_00020"/>
    </source>
</evidence>
<dbReference type="GO" id="GO:0006085">
    <property type="term" value="P:acetyl-CoA biosynthetic process"/>
    <property type="evidence" value="ECO:0007669"/>
    <property type="project" value="UniProtKB-UniRule"/>
</dbReference>
<dbReference type="InterPro" id="IPR000890">
    <property type="entry name" value="Aliphatic_acid_kin_short-chain"/>
</dbReference>
<keyword evidence="6" id="KW-0460">Magnesium</keyword>
<feature type="binding site" evidence="6">
    <location>
        <begin position="328"/>
        <end position="332"/>
    </location>
    <ligand>
        <name>ATP</name>
        <dbReference type="ChEBI" id="CHEBI:30616"/>
    </ligand>
</feature>
<protein>
    <recommendedName>
        <fullName evidence="6">Acetate kinase</fullName>
        <ecNumber evidence="6">2.7.2.1</ecNumber>
    </recommendedName>
    <alternativeName>
        <fullName evidence="6">Acetokinase</fullName>
    </alternativeName>
</protein>
<dbReference type="PROSITE" id="PS01076">
    <property type="entry name" value="ACETATE_KINASE_2"/>
    <property type="match status" value="1"/>
</dbReference>
<comment type="function">
    <text evidence="6">Catalyzes the formation of acetyl phosphate from acetate and ATP. Can also catalyze the reverse reaction.</text>
</comment>
<comment type="subcellular location">
    <subcellularLocation>
        <location evidence="6">Cytoplasm</location>
    </subcellularLocation>
</comment>
<keyword evidence="6" id="KW-0479">Metal-binding</keyword>
<dbReference type="PANTHER" id="PTHR21060:SF15">
    <property type="entry name" value="ACETATE KINASE-RELATED"/>
    <property type="match status" value="1"/>
</dbReference>
<feature type="site" description="Transition state stabilizer" evidence="6">
    <location>
        <position position="239"/>
    </location>
</feature>
<feature type="binding site" evidence="6">
    <location>
        <begin position="280"/>
        <end position="282"/>
    </location>
    <ligand>
        <name>ATP</name>
        <dbReference type="ChEBI" id="CHEBI:30616"/>
    </ligand>
</feature>
<proteinExistence type="inferred from homology"/>
<evidence type="ECO:0000256" key="5">
    <source>
        <dbReference type="ARBA" id="ARBA00022840"/>
    </source>
</evidence>
<feature type="site" description="Transition state stabilizer" evidence="6">
    <location>
        <position position="180"/>
    </location>
</feature>
<dbReference type="Proteomes" id="UP001204144">
    <property type="component" value="Unassembled WGS sequence"/>
</dbReference>
<accession>A0AAE3H6A3</accession>
<dbReference type="GO" id="GO:0006083">
    <property type="term" value="P:acetate metabolic process"/>
    <property type="evidence" value="ECO:0007669"/>
    <property type="project" value="TreeGrafter"/>
</dbReference>
<reference evidence="8 9" key="1">
    <citation type="submission" date="2018-11" db="EMBL/GenBank/DDBJ databases">
        <title>Novel bacteria species description.</title>
        <authorList>
            <person name="Han J.-H."/>
        </authorList>
    </citation>
    <scope>NUCLEOTIDE SEQUENCE [LARGE SCALE GENOMIC DNA]</scope>
    <source>
        <strain evidence="8 9">KCTC23259</strain>
    </source>
</reference>
<dbReference type="SUPFAM" id="SSF53067">
    <property type="entry name" value="Actin-like ATPase domain"/>
    <property type="match status" value="2"/>
</dbReference>
<keyword evidence="6" id="KW-0963">Cytoplasm</keyword>
<dbReference type="NCBIfam" id="TIGR00016">
    <property type="entry name" value="ackA"/>
    <property type="match status" value="1"/>
</dbReference>
<feature type="active site" description="Proton donor/acceptor" evidence="6">
    <location>
        <position position="148"/>
    </location>
</feature>
<keyword evidence="5 6" id="KW-0067">ATP-binding</keyword>
<dbReference type="GO" id="GO:0000287">
    <property type="term" value="F:magnesium ion binding"/>
    <property type="evidence" value="ECO:0007669"/>
    <property type="project" value="UniProtKB-UniRule"/>
</dbReference>
<dbReference type="EMBL" id="RJUF01000176">
    <property type="protein sequence ID" value="MCP9764776.1"/>
    <property type="molecule type" value="Genomic_DNA"/>
</dbReference>
<comment type="caution">
    <text evidence="8">The sequence shown here is derived from an EMBL/GenBank/DDBJ whole genome shotgun (WGS) entry which is preliminary data.</text>
</comment>
<comment type="cofactor">
    <cofactor evidence="6">
        <name>Mg(2+)</name>
        <dbReference type="ChEBI" id="CHEBI:18420"/>
    </cofactor>
    <cofactor evidence="6">
        <name>Mn(2+)</name>
        <dbReference type="ChEBI" id="CHEBI:29035"/>
    </cofactor>
    <text evidence="6">Mg(2+). Can also accept Mn(2+).</text>
</comment>
<dbReference type="RefSeq" id="WP_255038466.1">
    <property type="nucleotide sequence ID" value="NZ_RJUF01000176.1"/>
</dbReference>
<evidence type="ECO:0000256" key="4">
    <source>
        <dbReference type="ARBA" id="ARBA00022777"/>
    </source>
</evidence>
<dbReference type="GO" id="GO:0008776">
    <property type="term" value="F:acetate kinase activity"/>
    <property type="evidence" value="ECO:0007669"/>
    <property type="project" value="UniProtKB-UniRule"/>
</dbReference>
<comment type="catalytic activity">
    <reaction evidence="6">
        <text>acetate + ATP = acetyl phosphate + ADP</text>
        <dbReference type="Rhea" id="RHEA:11352"/>
        <dbReference type="ChEBI" id="CHEBI:22191"/>
        <dbReference type="ChEBI" id="CHEBI:30089"/>
        <dbReference type="ChEBI" id="CHEBI:30616"/>
        <dbReference type="ChEBI" id="CHEBI:456216"/>
        <dbReference type="EC" id="2.7.2.1"/>
    </reaction>
</comment>
<dbReference type="GO" id="GO:0005524">
    <property type="term" value="F:ATP binding"/>
    <property type="evidence" value="ECO:0007669"/>
    <property type="project" value="UniProtKB-KW"/>
</dbReference>
<evidence type="ECO:0000313" key="9">
    <source>
        <dbReference type="Proteomes" id="UP001204144"/>
    </source>
</evidence>
<feature type="binding site" evidence="6">
    <location>
        <position position="91"/>
    </location>
    <ligand>
        <name>substrate</name>
    </ligand>
</feature>
<keyword evidence="9" id="KW-1185">Reference proteome</keyword>
<dbReference type="PRINTS" id="PR00471">
    <property type="entry name" value="ACETATEKNASE"/>
</dbReference>
<name>A0AAE3H6A3_9BACT</name>
<dbReference type="InterPro" id="IPR023865">
    <property type="entry name" value="Aliphatic_acid_kinase_CS"/>
</dbReference>
<dbReference type="GO" id="GO:0005737">
    <property type="term" value="C:cytoplasm"/>
    <property type="evidence" value="ECO:0007669"/>
    <property type="project" value="UniProtKB-SubCell"/>
</dbReference>
<feature type="binding site" evidence="6">
    <location>
        <position position="15"/>
    </location>
    <ligand>
        <name>ATP</name>
        <dbReference type="ChEBI" id="CHEBI:30616"/>
    </ligand>
</feature>
<dbReference type="Pfam" id="PF00871">
    <property type="entry name" value="Acetate_kinase"/>
    <property type="match status" value="1"/>
</dbReference>